<sequence>MTTFYSPDGNPEIWDEQPEGYITVEEWEAARAAEAAEAEVARLAEYNKSENAAARKLTAIDAETSAAITAGFDYVVADVTYHFSYDASDQQNFADSANVAMLSATGLSGLPASVTWNAYKNWTPEAGGELVRLNFGPADFLNLYVGGALAHKAAKMQMGGARKAAVAEALERGATAAEIESI</sequence>
<dbReference type="Pfam" id="PF14301">
    <property type="entry name" value="DUF4376"/>
    <property type="match status" value="1"/>
</dbReference>
<dbReference type="EMBL" id="FMJC01000001">
    <property type="protein sequence ID" value="SCM69981.1"/>
    <property type="molecule type" value="Genomic_DNA"/>
</dbReference>
<proteinExistence type="predicted"/>
<reference evidence="2" key="1">
    <citation type="submission" date="2016-08" db="EMBL/GenBank/DDBJ databases">
        <authorList>
            <person name="Seilhamer J.J."/>
        </authorList>
    </citation>
    <scope>NUCLEOTIDE SEQUENCE</scope>
    <source>
        <strain evidence="2">86-1</strain>
    </source>
</reference>
<protein>
    <recommendedName>
        <fullName evidence="1">DUF4376 domain-containing protein</fullName>
    </recommendedName>
</protein>
<accession>A0A212KXF1</accession>
<feature type="domain" description="DUF4376" evidence="1">
    <location>
        <begin position="52"/>
        <end position="177"/>
    </location>
</feature>
<evidence type="ECO:0000259" key="1">
    <source>
        <dbReference type="Pfam" id="PF14301"/>
    </source>
</evidence>
<dbReference type="InterPro" id="IPR025484">
    <property type="entry name" value="DUF4376"/>
</dbReference>
<evidence type="ECO:0000313" key="2">
    <source>
        <dbReference type="EMBL" id="SCM69981.1"/>
    </source>
</evidence>
<dbReference type="RefSeq" id="WP_179981517.1">
    <property type="nucleotide sequence ID" value="NZ_LT608333.1"/>
</dbReference>
<name>A0A212KXF1_9BACT</name>
<gene>
    <name evidence="2" type="ORF">KL86DES1_10104</name>
</gene>
<dbReference type="AlphaFoldDB" id="A0A212KXF1"/>
<organism evidence="2">
    <name type="scientific">uncultured Desulfovibrio sp</name>
    <dbReference type="NCBI Taxonomy" id="167968"/>
    <lineage>
        <taxon>Bacteria</taxon>
        <taxon>Pseudomonadati</taxon>
        <taxon>Thermodesulfobacteriota</taxon>
        <taxon>Desulfovibrionia</taxon>
        <taxon>Desulfovibrionales</taxon>
        <taxon>Desulfovibrionaceae</taxon>
        <taxon>Desulfovibrio</taxon>
        <taxon>environmental samples</taxon>
    </lineage>
</organism>